<reference evidence="2 3" key="1">
    <citation type="journal article" date="2022" name="Int. J. Syst. Evol. Microbiol.">
        <title>Noviherbaspirillum aridicola sp. nov., isolated from an arid soil in Pakistan.</title>
        <authorList>
            <person name="Khan I.U."/>
            <person name="Saqib M."/>
            <person name="Amin A."/>
            <person name="Hussain F."/>
            <person name="Li L."/>
            <person name="Liu Y.H."/>
            <person name="Fang B.Z."/>
            <person name="Ahmed I."/>
            <person name="Li W.J."/>
        </authorList>
    </citation>
    <scope>NUCLEOTIDE SEQUENCE [LARGE SCALE GENOMIC DNA]</scope>
    <source>
        <strain evidence="2 3">NCCP-691</strain>
    </source>
</reference>
<organism evidence="2 3">
    <name type="scientific">Noviherbaspirillum aridicola</name>
    <dbReference type="NCBI Taxonomy" id="2849687"/>
    <lineage>
        <taxon>Bacteria</taxon>
        <taxon>Pseudomonadati</taxon>
        <taxon>Pseudomonadota</taxon>
        <taxon>Betaproteobacteria</taxon>
        <taxon>Burkholderiales</taxon>
        <taxon>Oxalobacteraceae</taxon>
        <taxon>Noviherbaspirillum</taxon>
    </lineage>
</organism>
<comment type="caution">
    <text evidence="2">The sequence shown here is derived from an EMBL/GenBank/DDBJ whole genome shotgun (WGS) entry which is preliminary data.</text>
</comment>
<sequence>MAKPLSPQWKTSNKEIARMATKQQFLDFLYEIEPSTSTVSACSSAHTNLRDKLSAHETFKEVHVSTFLSGSYVRKTAIRPQTRDGELRRPDVDIIVITSHTTADSPETVIDQLYNALSDGGYKNLRKNRRSVSVLLATVDMDVVPIIEAPDGEAHLIPDKELNEWLRTNPRGHTQWATDVNKEAGERFKPMVKLLKWWRREHLADLKRPKGFILEALVAKHMSYSETSYEELFAKLLRTIKSEYALTVALHQVPYIEDPAVAGNNVFSNVEPEEFKQFYDMICKHVGLIADAQAETDGAKQLAKWREIFGTFFPAAGTAAKAANENLLRPAAAAGLSFPAKPIIPNKPQGFA</sequence>
<dbReference type="CDD" id="cd05400">
    <property type="entry name" value="NT_2-5OAS_ClassI-CCAase"/>
    <property type="match status" value="1"/>
</dbReference>
<dbReference type="EMBL" id="BPMK01000007">
    <property type="protein sequence ID" value="GIZ51887.1"/>
    <property type="molecule type" value="Genomic_DNA"/>
</dbReference>
<name>A0ABQ4Q4A3_9BURK</name>
<dbReference type="InterPro" id="IPR006116">
    <property type="entry name" value="NT_2-5OAS_ClassI-CCAase"/>
</dbReference>
<protein>
    <submittedName>
        <fullName evidence="2">Nucleotidyltransferase</fullName>
    </submittedName>
</protein>
<evidence type="ECO:0000313" key="3">
    <source>
        <dbReference type="Proteomes" id="UP000887222"/>
    </source>
</evidence>
<dbReference type="Pfam" id="PF18144">
    <property type="entry name" value="SMODS"/>
    <property type="match status" value="1"/>
</dbReference>
<evidence type="ECO:0000256" key="1">
    <source>
        <dbReference type="ARBA" id="ARBA00023118"/>
    </source>
</evidence>
<gene>
    <name evidence="2" type="ORF">NCCP691_19010</name>
</gene>
<keyword evidence="3" id="KW-1185">Reference proteome</keyword>
<dbReference type="InterPro" id="IPR043519">
    <property type="entry name" value="NT_sf"/>
</dbReference>
<keyword evidence="1" id="KW-0051">Antiviral defense</keyword>
<dbReference type="Proteomes" id="UP000887222">
    <property type="component" value="Unassembled WGS sequence"/>
</dbReference>
<dbReference type="Gene3D" id="3.30.460.10">
    <property type="entry name" value="Beta Polymerase, domain 2"/>
    <property type="match status" value="1"/>
</dbReference>
<accession>A0ABQ4Q4A3</accession>
<evidence type="ECO:0000313" key="2">
    <source>
        <dbReference type="EMBL" id="GIZ51887.1"/>
    </source>
</evidence>
<proteinExistence type="predicted"/>